<dbReference type="GO" id="GO:0051028">
    <property type="term" value="P:mRNA transport"/>
    <property type="evidence" value="ECO:0007669"/>
    <property type="project" value="UniProtKB-UniRule"/>
</dbReference>
<sequence>MDPDALCQAFVTHYYNTFDSNRPGLAGLYQDNSMLTFEGQKILGVENIKQKLMNLPFAQCLHHITTVDFQPSGAPGGFLVFVSGNLQLGGEQHPLKFSQMFHLMPTQTGSFYVHNDVFRLNYA</sequence>
<evidence type="ECO:0000313" key="7">
    <source>
        <dbReference type="EMBL" id="CAH9112337.1"/>
    </source>
</evidence>
<comment type="subunit">
    <text evidence="4">Interacts with RAN1.</text>
</comment>
<keyword evidence="2 5" id="KW-0963">Cytoplasm</keyword>
<dbReference type="CDD" id="cd00780">
    <property type="entry name" value="NTF2"/>
    <property type="match status" value="1"/>
</dbReference>
<dbReference type="GO" id="GO:0005635">
    <property type="term" value="C:nuclear envelope"/>
    <property type="evidence" value="ECO:0007669"/>
    <property type="project" value="UniProtKB-SubCell"/>
</dbReference>
<comment type="function">
    <text evidence="5">Has a role in nuclear-cytoplasmic transport of proteins and mRNAs.</text>
</comment>
<keyword evidence="5" id="KW-0653">Protein transport</keyword>
<dbReference type="InterPro" id="IPR018222">
    <property type="entry name" value="Nuclear_transport_factor_2_euk"/>
</dbReference>
<proteinExistence type="predicted"/>
<dbReference type="AlphaFoldDB" id="A0AAV0GF64"/>
<dbReference type="EMBL" id="CAMAPF010000197">
    <property type="protein sequence ID" value="CAH9112337.1"/>
    <property type="molecule type" value="Genomic_DNA"/>
</dbReference>
<name>A0AAV0GF64_9ASTE</name>
<feature type="domain" description="NTF2" evidence="6">
    <location>
        <begin position="6"/>
        <end position="120"/>
    </location>
</feature>
<keyword evidence="9" id="KW-1185">Reference proteome</keyword>
<dbReference type="EMBL" id="CAMAPF010001098">
    <property type="protein sequence ID" value="CAH9146281.1"/>
    <property type="molecule type" value="Genomic_DNA"/>
</dbReference>
<reference evidence="8" key="1">
    <citation type="submission" date="2022-07" db="EMBL/GenBank/DDBJ databases">
        <authorList>
            <person name="Macas J."/>
            <person name="Novak P."/>
            <person name="Neumann P."/>
        </authorList>
    </citation>
    <scope>NUCLEOTIDE SEQUENCE</scope>
</reference>
<evidence type="ECO:0000313" key="9">
    <source>
        <dbReference type="Proteomes" id="UP001152523"/>
    </source>
</evidence>
<evidence type="ECO:0000313" key="8">
    <source>
        <dbReference type="EMBL" id="CAH9146281.1"/>
    </source>
</evidence>
<dbReference type="Proteomes" id="UP001152523">
    <property type="component" value="Unassembled WGS sequence"/>
</dbReference>
<accession>A0AAV0GF64</accession>
<evidence type="ECO:0000256" key="1">
    <source>
        <dbReference type="ARBA" id="ARBA00004259"/>
    </source>
</evidence>
<organism evidence="8 9">
    <name type="scientific">Cuscuta epithymum</name>
    <dbReference type="NCBI Taxonomy" id="186058"/>
    <lineage>
        <taxon>Eukaryota</taxon>
        <taxon>Viridiplantae</taxon>
        <taxon>Streptophyta</taxon>
        <taxon>Embryophyta</taxon>
        <taxon>Tracheophyta</taxon>
        <taxon>Spermatophyta</taxon>
        <taxon>Magnoliopsida</taxon>
        <taxon>eudicotyledons</taxon>
        <taxon>Gunneridae</taxon>
        <taxon>Pentapetalae</taxon>
        <taxon>asterids</taxon>
        <taxon>lamiids</taxon>
        <taxon>Solanales</taxon>
        <taxon>Convolvulaceae</taxon>
        <taxon>Cuscuteae</taxon>
        <taxon>Cuscuta</taxon>
        <taxon>Cuscuta subgen. Cuscuta</taxon>
    </lineage>
</organism>
<dbReference type="InterPro" id="IPR032710">
    <property type="entry name" value="NTF2-like_dom_sf"/>
</dbReference>
<comment type="function">
    <text evidence="3">Facilitates protein transport into the nucleus. Interacts with various nucleoporins and with Ran-GDP. Could be part of a multicomponent system of cytosolic factors that assemble at the pore complex during nuclear import.</text>
</comment>
<evidence type="ECO:0000256" key="3">
    <source>
        <dbReference type="ARBA" id="ARBA00058161"/>
    </source>
</evidence>
<comment type="subcellular location">
    <subcellularLocation>
        <location evidence="5">Cytoplasm</location>
    </subcellularLocation>
    <subcellularLocation>
        <location evidence="5">Nucleus</location>
    </subcellularLocation>
    <subcellularLocation>
        <location evidence="1">Nucleus envelope</location>
    </subcellularLocation>
</comment>
<evidence type="ECO:0000259" key="6">
    <source>
        <dbReference type="PROSITE" id="PS50177"/>
    </source>
</evidence>
<dbReference type="PROSITE" id="PS50177">
    <property type="entry name" value="NTF2_DOMAIN"/>
    <property type="match status" value="1"/>
</dbReference>
<dbReference type="PANTHER" id="PTHR12612">
    <property type="entry name" value="NUCLEAR TRANSPORT FACTOR 2"/>
    <property type="match status" value="1"/>
</dbReference>
<dbReference type="InterPro" id="IPR045875">
    <property type="entry name" value="NTF2"/>
</dbReference>
<dbReference type="GO" id="GO:0005737">
    <property type="term" value="C:cytoplasm"/>
    <property type="evidence" value="ECO:0007669"/>
    <property type="project" value="UniProtKB-SubCell"/>
</dbReference>
<dbReference type="FunFam" id="3.10.450.50:FF:000005">
    <property type="entry name" value="Nuclear transport factor 2"/>
    <property type="match status" value="1"/>
</dbReference>
<evidence type="ECO:0000256" key="4">
    <source>
        <dbReference type="ARBA" id="ARBA00062736"/>
    </source>
</evidence>
<gene>
    <name evidence="7" type="ORF">CEPIT_LOCUS19906</name>
    <name evidence="8" type="ORF">CEPIT_LOCUS42867</name>
</gene>
<comment type="caution">
    <text evidence="8">The sequence shown here is derived from an EMBL/GenBank/DDBJ whole genome shotgun (WGS) entry which is preliminary data.</text>
</comment>
<dbReference type="GO" id="GO:0006606">
    <property type="term" value="P:protein import into nucleus"/>
    <property type="evidence" value="ECO:0007669"/>
    <property type="project" value="UniProtKB-ARBA"/>
</dbReference>
<keyword evidence="5" id="KW-0539">Nucleus</keyword>
<keyword evidence="5" id="KW-0813">Transport</keyword>
<protein>
    <recommendedName>
        <fullName evidence="6">NTF2 domain-containing protein</fullName>
    </recommendedName>
</protein>
<evidence type="ECO:0000256" key="2">
    <source>
        <dbReference type="ARBA" id="ARBA00022490"/>
    </source>
</evidence>
<dbReference type="Pfam" id="PF02136">
    <property type="entry name" value="NTF2"/>
    <property type="match status" value="1"/>
</dbReference>
<dbReference type="Gene3D" id="3.10.450.50">
    <property type="match status" value="1"/>
</dbReference>
<dbReference type="InterPro" id="IPR002075">
    <property type="entry name" value="NTF2_dom"/>
</dbReference>
<dbReference type="SUPFAM" id="SSF54427">
    <property type="entry name" value="NTF2-like"/>
    <property type="match status" value="1"/>
</dbReference>
<evidence type="ECO:0000256" key="5">
    <source>
        <dbReference type="RuleBase" id="RU369002"/>
    </source>
</evidence>